<evidence type="ECO:0000313" key="7">
    <source>
        <dbReference type="Proteomes" id="UP000781710"/>
    </source>
</evidence>
<dbReference type="InterPro" id="IPR003439">
    <property type="entry name" value="ABC_transporter-like_ATP-bd"/>
</dbReference>
<dbReference type="InterPro" id="IPR003593">
    <property type="entry name" value="AAA+_ATPase"/>
</dbReference>
<dbReference type="InterPro" id="IPR050683">
    <property type="entry name" value="Bact_Polysacc_Export_ATP-bd"/>
</dbReference>
<dbReference type="Proteomes" id="UP000781710">
    <property type="component" value="Unassembled WGS sequence"/>
</dbReference>
<evidence type="ECO:0000313" key="6">
    <source>
        <dbReference type="EMBL" id="KAF1726189.1"/>
    </source>
</evidence>
<dbReference type="InterPro" id="IPR027417">
    <property type="entry name" value="P-loop_NTPase"/>
</dbReference>
<dbReference type="PANTHER" id="PTHR46743:SF2">
    <property type="entry name" value="TEICHOIC ACIDS EXPORT ATP-BINDING PROTEIN TAGH"/>
    <property type="match status" value="1"/>
</dbReference>
<evidence type="ECO:0000256" key="3">
    <source>
        <dbReference type="ARBA" id="ARBA00022741"/>
    </source>
</evidence>
<dbReference type="PROSITE" id="PS00211">
    <property type="entry name" value="ABC_TRANSPORTER_1"/>
    <property type="match status" value="1"/>
</dbReference>
<sequence length="279" mass="30165">MAHRDSDLQALRALRADVDMSTMPAKLHAHSIGLDIPVFTQDQRSVRASLSLLLRAAFQPPKRITRTLLSGIDFQLQPGDRLGVVGRNGSGKSTLLKVLVGAYTPSRGRLDVSGGRQGLLNLSLGFNPEATIVENIVLRGIAMGLNASKVEPIIDEVLDFAELTEKAGHRLRTLSSGQRMRLGFALATAVRHEILIMDEWLGTGDASFIEKAKARIQSHVESAQIVVLASHSFPLLRSVCNKAILLEGGEMSGFGGVDEVLLQYEALLKTPIAAIEETD</sequence>
<dbReference type="SUPFAM" id="SSF52540">
    <property type="entry name" value="P-loop containing nucleoside triphosphate hydrolases"/>
    <property type="match status" value="1"/>
</dbReference>
<reference evidence="6 7" key="1">
    <citation type="submission" date="2017-10" db="EMBL/GenBank/DDBJ databases">
        <title>Whole genome sequencing of members of genus Pseudoxanthomonas.</title>
        <authorList>
            <person name="Kumar S."/>
            <person name="Bansal K."/>
            <person name="Kaur A."/>
            <person name="Patil P."/>
            <person name="Sharma S."/>
            <person name="Patil P.B."/>
        </authorList>
    </citation>
    <scope>NUCLEOTIDE SEQUENCE [LARGE SCALE GENOMIC DNA]</scope>
    <source>
        <strain evidence="6 7">DSM 17109</strain>
    </source>
</reference>
<keyword evidence="4" id="KW-0067">ATP-binding</keyword>
<dbReference type="CDD" id="cd03220">
    <property type="entry name" value="ABC_KpsT_Wzt"/>
    <property type="match status" value="1"/>
</dbReference>
<name>A0ABQ6ZJA2_9GAMM</name>
<organism evidence="6 7">
    <name type="scientific">Pseudoxanthomonas japonensis</name>
    <dbReference type="NCBI Taxonomy" id="69284"/>
    <lineage>
        <taxon>Bacteria</taxon>
        <taxon>Pseudomonadati</taxon>
        <taxon>Pseudomonadota</taxon>
        <taxon>Gammaproteobacteria</taxon>
        <taxon>Lysobacterales</taxon>
        <taxon>Lysobacteraceae</taxon>
        <taxon>Pseudoxanthomonas</taxon>
    </lineage>
</organism>
<gene>
    <name evidence="6" type="ORF">CSC78_05875</name>
</gene>
<keyword evidence="2" id="KW-0813">Transport</keyword>
<dbReference type="Gene3D" id="3.40.50.300">
    <property type="entry name" value="P-loop containing nucleotide triphosphate hydrolases"/>
    <property type="match status" value="1"/>
</dbReference>
<accession>A0ABQ6ZJA2</accession>
<proteinExistence type="inferred from homology"/>
<dbReference type="PANTHER" id="PTHR46743">
    <property type="entry name" value="TEICHOIC ACIDS EXPORT ATP-BINDING PROTEIN TAGH"/>
    <property type="match status" value="1"/>
</dbReference>
<evidence type="ECO:0000256" key="4">
    <source>
        <dbReference type="ARBA" id="ARBA00022840"/>
    </source>
</evidence>
<keyword evidence="3" id="KW-0547">Nucleotide-binding</keyword>
<evidence type="ECO:0000256" key="2">
    <source>
        <dbReference type="ARBA" id="ARBA00022448"/>
    </source>
</evidence>
<dbReference type="Pfam" id="PF00005">
    <property type="entry name" value="ABC_tran"/>
    <property type="match status" value="1"/>
</dbReference>
<dbReference type="SMART" id="SM00382">
    <property type="entry name" value="AAA"/>
    <property type="match status" value="1"/>
</dbReference>
<protein>
    <recommendedName>
        <fullName evidence="5">ABC transporter domain-containing protein</fullName>
    </recommendedName>
</protein>
<evidence type="ECO:0000259" key="5">
    <source>
        <dbReference type="PROSITE" id="PS50893"/>
    </source>
</evidence>
<dbReference type="EMBL" id="PDWW01000005">
    <property type="protein sequence ID" value="KAF1726189.1"/>
    <property type="molecule type" value="Genomic_DNA"/>
</dbReference>
<dbReference type="PROSITE" id="PS50893">
    <property type="entry name" value="ABC_TRANSPORTER_2"/>
    <property type="match status" value="1"/>
</dbReference>
<comment type="caution">
    <text evidence="6">The sequence shown here is derived from an EMBL/GenBank/DDBJ whole genome shotgun (WGS) entry which is preliminary data.</text>
</comment>
<evidence type="ECO:0000256" key="1">
    <source>
        <dbReference type="ARBA" id="ARBA00005417"/>
    </source>
</evidence>
<comment type="similarity">
    <text evidence="1">Belongs to the ABC transporter superfamily.</text>
</comment>
<feature type="domain" description="ABC transporter" evidence="5">
    <location>
        <begin position="52"/>
        <end position="273"/>
    </location>
</feature>
<keyword evidence="7" id="KW-1185">Reference proteome</keyword>
<dbReference type="InterPro" id="IPR017871">
    <property type="entry name" value="ABC_transporter-like_CS"/>
</dbReference>
<dbReference type="InterPro" id="IPR015860">
    <property type="entry name" value="ABC_transpr_TagH-like"/>
</dbReference>